<protein>
    <submittedName>
        <fullName evidence="1">Uncharacterized protein</fullName>
    </submittedName>
</protein>
<proteinExistence type="predicted"/>
<dbReference type="KEGG" id="dog:HP555_10235"/>
<organism evidence="1 2">
    <name type="scientific">Desulfobulbus oligotrophicus</name>
    <dbReference type="NCBI Taxonomy" id="1909699"/>
    <lineage>
        <taxon>Bacteria</taxon>
        <taxon>Pseudomonadati</taxon>
        <taxon>Thermodesulfobacteriota</taxon>
        <taxon>Desulfobulbia</taxon>
        <taxon>Desulfobulbales</taxon>
        <taxon>Desulfobulbaceae</taxon>
        <taxon>Desulfobulbus</taxon>
    </lineage>
</organism>
<dbReference type="AlphaFoldDB" id="A0A7T5VFJ9"/>
<evidence type="ECO:0000313" key="2">
    <source>
        <dbReference type="Proteomes" id="UP000596092"/>
    </source>
</evidence>
<accession>A0A7T5VFJ9</accession>
<sequence length="92" mass="10887">MSLRDYLLTSHPAFFREAENRWYDVPDPNKAAKKKLKILHLEAVRAGFKKTWQERDYATIVAVAEKIRDNFLEKDPKLVMWYDQAATRMGDE</sequence>
<gene>
    <name evidence="1" type="ORF">HP555_10235</name>
</gene>
<dbReference type="EMBL" id="CP054140">
    <property type="protein sequence ID" value="QQG67020.1"/>
    <property type="molecule type" value="Genomic_DNA"/>
</dbReference>
<name>A0A7T5VFJ9_9BACT</name>
<dbReference type="Proteomes" id="UP000596092">
    <property type="component" value="Chromosome"/>
</dbReference>
<keyword evidence="2" id="KW-1185">Reference proteome</keyword>
<evidence type="ECO:0000313" key="1">
    <source>
        <dbReference type="EMBL" id="QQG67020.1"/>
    </source>
</evidence>
<reference evidence="1 2" key="1">
    <citation type="submission" date="2020-05" db="EMBL/GenBank/DDBJ databases">
        <title>Complete genome of Desulfobulbus oligotrophicus.</title>
        <authorList>
            <person name="Podar M."/>
        </authorList>
    </citation>
    <scope>NUCLEOTIDE SEQUENCE [LARGE SCALE GENOMIC DNA]</scope>
    <source>
        <strain evidence="1 2">Prop6</strain>
    </source>
</reference>